<name>D8R9F3_SELML</name>
<evidence type="ECO:0008006" key="7">
    <source>
        <dbReference type="Google" id="ProtNLM"/>
    </source>
</evidence>
<dbReference type="OMA" id="FKGSHRD"/>
<evidence type="ECO:0000313" key="5">
    <source>
        <dbReference type="EMBL" id="EFJ31146.1"/>
    </source>
</evidence>
<dbReference type="GO" id="GO:0005840">
    <property type="term" value="C:ribosome"/>
    <property type="evidence" value="ECO:0007669"/>
    <property type="project" value="UniProtKB-KW"/>
</dbReference>
<dbReference type="HOGENOM" id="CLU_072439_5_0_1"/>
<dbReference type="Proteomes" id="UP000001514">
    <property type="component" value="Unassembled WGS sequence"/>
</dbReference>
<sequence length="116" mass="12473">RKTGIAHSRFTHGNVFVTITDFEGNARAQASAGMCGFKGSHRDSKFAANAVAEQAARGAAQLGMKAVEVRLKGGFGVGKRKYLLRGFKQGGLTVLKIRDVTAIPFNGCRPPKKRRV</sequence>
<dbReference type="Gramene" id="EFJ31146">
    <property type="protein sequence ID" value="EFJ31146"/>
    <property type="gene ID" value="SELMODRAFT_8068"/>
</dbReference>
<dbReference type="InterPro" id="IPR036967">
    <property type="entry name" value="Ribosomal_uS11_sf"/>
</dbReference>
<gene>
    <name evidence="4" type="ORF">SELMODRAFT_8065</name>
    <name evidence="5" type="ORF">SELMODRAFT_8068</name>
</gene>
<keyword evidence="6" id="KW-1185">Reference proteome</keyword>
<dbReference type="Pfam" id="PF00411">
    <property type="entry name" value="Ribosomal_S11"/>
    <property type="match status" value="1"/>
</dbReference>
<evidence type="ECO:0000256" key="3">
    <source>
        <dbReference type="ARBA" id="ARBA00023274"/>
    </source>
</evidence>
<dbReference type="SUPFAM" id="SSF53137">
    <property type="entry name" value="Translational machinery components"/>
    <property type="match status" value="1"/>
</dbReference>
<dbReference type="AlphaFoldDB" id="D8R9F3"/>
<dbReference type="InterPro" id="IPR001971">
    <property type="entry name" value="Ribosomal_uS11"/>
</dbReference>
<dbReference type="EMBL" id="GL377574">
    <property type="protein sequence ID" value="EFJ31146.1"/>
    <property type="molecule type" value="Genomic_DNA"/>
</dbReference>
<comment type="similarity">
    <text evidence="1">Belongs to the universal ribosomal protein uS11 family.</text>
</comment>
<protein>
    <recommendedName>
        <fullName evidence="7">Ribosomal protein S11</fullName>
    </recommendedName>
</protein>
<dbReference type="eggNOG" id="KOG0408">
    <property type="taxonomic scope" value="Eukaryota"/>
</dbReference>
<dbReference type="GO" id="GO:0006412">
    <property type="term" value="P:translation"/>
    <property type="evidence" value="ECO:0000318"/>
    <property type="project" value="GO_Central"/>
</dbReference>
<evidence type="ECO:0000256" key="2">
    <source>
        <dbReference type="ARBA" id="ARBA00022980"/>
    </source>
</evidence>
<dbReference type="GO" id="GO:0003735">
    <property type="term" value="F:structural constituent of ribosome"/>
    <property type="evidence" value="ECO:0000318"/>
    <property type="project" value="GO_Central"/>
</dbReference>
<organism evidence="6">
    <name type="scientific">Selaginella moellendorffii</name>
    <name type="common">Spikemoss</name>
    <dbReference type="NCBI Taxonomy" id="88036"/>
    <lineage>
        <taxon>Eukaryota</taxon>
        <taxon>Viridiplantae</taxon>
        <taxon>Streptophyta</taxon>
        <taxon>Embryophyta</taxon>
        <taxon>Tracheophyta</taxon>
        <taxon>Lycopodiopsida</taxon>
        <taxon>Selaginellales</taxon>
        <taxon>Selaginellaceae</taxon>
        <taxon>Selaginella</taxon>
    </lineage>
</organism>
<dbReference type="KEGG" id="smo:SELMODRAFT_8065"/>
<proteinExistence type="inferred from homology"/>
<dbReference type="NCBIfam" id="NF003698">
    <property type="entry name" value="PRK05309.1"/>
    <property type="match status" value="1"/>
</dbReference>
<dbReference type="OrthoDB" id="1913124at2759"/>
<dbReference type="STRING" id="88036.D8R9F3"/>
<dbReference type="HAMAP" id="MF_01310">
    <property type="entry name" value="Ribosomal_uS11"/>
    <property type="match status" value="1"/>
</dbReference>
<accession>D8R9F3</accession>
<reference evidence="5 6" key="1">
    <citation type="journal article" date="2011" name="Science">
        <title>The Selaginella genome identifies genetic changes associated with the evolution of vascular plants.</title>
        <authorList>
            <person name="Banks J.A."/>
            <person name="Nishiyama T."/>
            <person name="Hasebe M."/>
            <person name="Bowman J.L."/>
            <person name="Gribskov M."/>
            <person name="dePamphilis C."/>
            <person name="Albert V.A."/>
            <person name="Aono N."/>
            <person name="Aoyama T."/>
            <person name="Ambrose B.A."/>
            <person name="Ashton N.W."/>
            <person name="Axtell M.J."/>
            <person name="Barker E."/>
            <person name="Barker M.S."/>
            <person name="Bennetzen J.L."/>
            <person name="Bonawitz N.D."/>
            <person name="Chapple C."/>
            <person name="Cheng C."/>
            <person name="Correa L.G."/>
            <person name="Dacre M."/>
            <person name="DeBarry J."/>
            <person name="Dreyer I."/>
            <person name="Elias M."/>
            <person name="Engstrom E.M."/>
            <person name="Estelle M."/>
            <person name="Feng L."/>
            <person name="Finet C."/>
            <person name="Floyd S.K."/>
            <person name="Frommer W.B."/>
            <person name="Fujita T."/>
            <person name="Gramzow L."/>
            <person name="Gutensohn M."/>
            <person name="Harholt J."/>
            <person name="Hattori M."/>
            <person name="Heyl A."/>
            <person name="Hirai T."/>
            <person name="Hiwatashi Y."/>
            <person name="Ishikawa M."/>
            <person name="Iwata M."/>
            <person name="Karol K.G."/>
            <person name="Koehler B."/>
            <person name="Kolukisaoglu U."/>
            <person name="Kubo M."/>
            <person name="Kurata T."/>
            <person name="Lalonde S."/>
            <person name="Li K."/>
            <person name="Li Y."/>
            <person name="Litt A."/>
            <person name="Lyons E."/>
            <person name="Manning G."/>
            <person name="Maruyama T."/>
            <person name="Michael T.P."/>
            <person name="Mikami K."/>
            <person name="Miyazaki S."/>
            <person name="Morinaga S."/>
            <person name="Murata T."/>
            <person name="Mueller-Roeber B."/>
            <person name="Nelson D.R."/>
            <person name="Obara M."/>
            <person name="Oguri Y."/>
            <person name="Olmstead R.G."/>
            <person name="Onodera N."/>
            <person name="Petersen B.L."/>
            <person name="Pils B."/>
            <person name="Prigge M."/>
            <person name="Rensing S.A."/>
            <person name="Riano-Pachon D.M."/>
            <person name="Roberts A.W."/>
            <person name="Sato Y."/>
            <person name="Scheller H.V."/>
            <person name="Schulz B."/>
            <person name="Schulz C."/>
            <person name="Shakirov E.V."/>
            <person name="Shibagaki N."/>
            <person name="Shinohara N."/>
            <person name="Shippen D.E."/>
            <person name="Soerensen I."/>
            <person name="Sotooka R."/>
            <person name="Sugimoto N."/>
            <person name="Sugita M."/>
            <person name="Sumikawa N."/>
            <person name="Tanurdzic M."/>
            <person name="Theissen G."/>
            <person name="Ulvskov P."/>
            <person name="Wakazuki S."/>
            <person name="Weng J.K."/>
            <person name="Willats W.W."/>
            <person name="Wipf D."/>
            <person name="Wolf P.G."/>
            <person name="Yang L."/>
            <person name="Zimmer A.D."/>
            <person name="Zhu Q."/>
            <person name="Mitros T."/>
            <person name="Hellsten U."/>
            <person name="Loque D."/>
            <person name="Otillar R."/>
            <person name="Salamov A."/>
            <person name="Schmutz J."/>
            <person name="Shapiro H."/>
            <person name="Lindquist E."/>
            <person name="Lucas S."/>
            <person name="Rokhsar D."/>
            <person name="Grigoriev I.V."/>
        </authorList>
    </citation>
    <scope>NUCLEOTIDE SEQUENCE [LARGE SCALE GENOMIC DNA]</scope>
</reference>
<dbReference type="PANTHER" id="PTHR11759">
    <property type="entry name" value="40S RIBOSOMAL PROTEIN S14/30S RIBOSOMAL PROTEIN S11"/>
    <property type="match status" value="1"/>
</dbReference>
<dbReference type="KEGG" id="smo:SELMODRAFT_8068"/>
<dbReference type="PIRSF" id="PIRSF002131">
    <property type="entry name" value="Ribosomal_S11"/>
    <property type="match status" value="1"/>
</dbReference>
<evidence type="ECO:0000313" key="4">
    <source>
        <dbReference type="EMBL" id="EFJ06320.1"/>
    </source>
</evidence>
<feature type="non-terminal residue" evidence="5">
    <location>
        <position position="1"/>
    </location>
</feature>
<dbReference type="Gene3D" id="3.30.420.80">
    <property type="entry name" value="Ribosomal protein S11"/>
    <property type="match status" value="1"/>
</dbReference>
<evidence type="ECO:0000313" key="6">
    <source>
        <dbReference type="Proteomes" id="UP000001514"/>
    </source>
</evidence>
<evidence type="ECO:0000256" key="1">
    <source>
        <dbReference type="ARBA" id="ARBA00006194"/>
    </source>
</evidence>
<feature type="non-terminal residue" evidence="5">
    <location>
        <position position="116"/>
    </location>
</feature>
<keyword evidence="2" id="KW-0689">Ribosomal protein</keyword>
<dbReference type="Gramene" id="EFJ06320">
    <property type="protein sequence ID" value="EFJ06320"/>
    <property type="gene ID" value="SELMODRAFT_8065"/>
</dbReference>
<dbReference type="GO" id="GO:1990904">
    <property type="term" value="C:ribonucleoprotein complex"/>
    <property type="evidence" value="ECO:0007669"/>
    <property type="project" value="UniProtKB-KW"/>
</dbReference>
<keyword evidence="3" id="KW-0687">Ribonucleoprotein</keyword>
<dbReference type="InParanoid" id="D8R9F3"/>
<dbReference type="EMBL" id="GL377703">
    <property type="protein sequence ID" value="EFJ06320.1"/>
    <property type="molecule type" value="Genomic_DNA"/>
</dbReference>